<evidence type="ECO:0000313" key="3">
    <source>
        <dbReference type="EMBL" id="QQK46257.1"/>
    </source>
</evidence>
<protein>
    <submittedName>
        <fullName evidence="3">UPF0173 metal-dependent hydrolase</fullName>
    </submittedName>
</protein>
<dbReference type="SUPFAM" id="SSF56281">
    <property type="entry name" value="Metallo-hydrolase/oxidoreductase"/>
    <property type="match status" value="1"/>
</dbReference>
<name>A0A7T6XS57_PENDI</name>
<dbReference type="Pfam" id="PF12706">
    <property type="entry name" value="Lactamase_B_2"/>
    <property type="match status" value="1"/>
</dbReference>
<accession>A0A7T6XS57</accession>
<dbReference type="VEuPathDB" id="FungiDB:PDIP_45980"/>
<dbReference type="PANTHER" id="PTHR43546">
    <property type="entry name" value="UPF0173 METAL-DEPENDENT HYDROLASE MJ1163-RELATED"/>
    <property type="match status" value="1"/>
</dbReference>
<reference evidence="3 4" key="1">
    <citation type="submission" date="2020-08" db="EMBL/GenBank/DDBJ databases">
        <title>The completed genome sequence of the pathogenic ascomycete fungus Penicillium digitatum.</title>
        <authorList>
            <person name="Wang M."/>
        </authorList>
    </citation>
    <scope>NUCLEOTIDE SEQUENCE [LARGE SCALE GENOMIC DNA]</scope>
    <source>
        <strain evidence="3 4">PdW03</strain>
    </source>
</reference>
<dbReference type="EMBL" id="CP060777">
    <property type="protein sequence ID" value="QQK46257.1"/>
    <property type="molecule type" value="Genomic_DNA"/>
</dbReference>
<gene>
    <name evidence="3" type="ORF">Pdw03_1155</name>
</gene>
<dbReference type="GO" id="GO:0016787">
    <property type="term" value="F:hydrolase activity"/>
    <property type="evidence" value="ECO:0007669"/>
    <property type="project" value="UniProtKB-KW"/>
</dbReference>
<dbReference type="RefSeq" id="XP_065957551.1">
    <property type="nucleotide sequence ID" value="XM_066099824.1"/>
</dbReference>
<dbReference type="AlphaFoldDB" id="A0A7T6XS57"/>
<feature type="region of interest" description="Disordered" evidence="1">
    <location>
        <begin position="1"/>
        <end position="22"/>
    </location>
</feature>
<sequence>MKTISVDPSRNTPPNRDLPLLTTTPAELPSAKVTKLHPFNPGEENAALFFVGTATTIIEWSGPNFLHTGDPVHLGPGGPSERLTDPAIDLHDLPRIDLVLLSHYHEDHFDDRVEASLRRDLPIITTPHAEKHLTSKQQDPFTSVSVLNPFEQINVSIQEKFNTVANVFPPTNGWMLELGHGSTNPADFSCGYRIYISGDTLMFDELRRIPERYAGQPIDLMLVHLGGMTVPSTLVGRLMEPLALTVTMDAEQSLSLIQLIQPNIIIPIHYDDYDGFIGRISFAFM</sequence>
<dbReference type="InterPro" id="IPR036866">
    <property type="entry name" value="RibonucZ/Hydroxyglut_hydro"/>
</dbReference>
<feature type="domain" description="Metallo-beta-lactamase" evidence="2">
    <location>
        <begin position="81"/>
        <end position="270"/>
    </location>
</feature>
<dbReference type="Proteomes" id="UP000595662">
    <property type="component" value="Chromosome 4"/>
</dbReference>
<evidence type="ECO:0000256" key="1">
    <source>
        <dbReference type="SAM" id="MobiDB-lite"/>
    </source>
</evidence>
<dbReference type="PANTHER" id="PTHR43546:SF7">
    <property type="entry name" value="METALLO-BETA-LACTAMASE DOMAIN-CONTAINING PROTEIN"/>
    <property type="match status" value="1"/>
</dbReference>
<proteinExistence type="predicted"/>
<keyword evidence="3" id="KW-0378">Hydrolase</keyword>
<organism evidence="3 4">
    <name type="scientific">Penicillium digitatum</name>
    <name type="common">Green mold</name>
    <dbReference type="NCBI Taxonomy" id="36651"/>
    <lineage>
        <taxon>Eukaryota</taxon>
        <taxon>Fungi</taxon>
        <taxon>Dikarya</taxon>
        <taxon>Ascomycota</taxon>
        <taxon>Pezizomycotina</taxon>
        <taxon>Eurotiomycetes</taxon>
        <taxon>Eurotiomycetidae</taxon>
        <taxon>Eurotiales</taxon>
        <taxon>Aspergillaceae</taxon>
        <taxon>Penicillium</taxon>
    </lineage>
</organism>
<dbReference type="InterPro" id="IPR001279">
    <property type="entry name" value="Metallo-B-lactamas"/>
</dbReference>
<dbReference type="GeneID" id="26232915"/>
<feature type="compositionally biased region" description="Polar residues" evidence="1">
    <location>
        <begin position="1"/>
        <end position="14"/>
    </location>
</feature>
<dbReference type="Gene3D" id="3.60.15.10">
    <property type="entry name" value="Ribonuclease Z/Hydroxyacylglutathione hydrolase-like"/>
    <property type="match status" value="1"/>
</dbReference>
<evidence type="ECO:0000259" key="2">
    <source>
        <dbReference type="Pfam" id="PF12706"/>
    </source>
</evidence>
<dbReference type="InterPro" id="IPR050114">
    <property type="entry name" value="UPF0173_UPF0282_UlaG_hydrolase"/>
</dbReference>
<evidence type="ECO:0000313" key="4">
    <source>
        <dbReference type="Proteomes" id="UP000595662"/>
    </source>
</evidence>